<proteinExistence type="predicted"/>
<sequence>MVVFEWVEWLKEYLGQRYGVDEQEGVTVAELGGQFEENHIEDHTGMVEEEEDKPVADISTSGLAE</sequence>
<dbReference type="AlphaFoldDB" id="A0A139AKX1"/>
<reference evidence="2 3" key="1">
    <citation type="journal article" date="2015" name="Genome Biol. Evol.">
        <title>Phylogenomic analyses indicate that early fungi evolved digesting cell walls of algal ancestors of land plants.</title>
        <authorList>
            <person name="Chang Y."/>
            <person name="Wang S."/>
            <person name="Sekimoto S."/>
            <person name="Aerts A.L."/>
            <person name="Choi C."/>
            <person name="Clum A."/>
            <person name="LaButti K.M."/>
            <person name="Lindquist E.A."/>
            <person name="Yee Ngan C."/>
            <person name="Ohm R.A."/>
            <person name="Salamov A.A."/>
            <person name="Grigoriev I.V."/>
            <person name="Spatafora J.W."/>
            <person name="Berbee M.L."/>
        </authorList>
    </citation>
    <scope>NUCLEOTIDE SEQUENCE [LARGE SCALE GENOMIC DNA]</scope>
    <source>
        <strain evidence="2 3">JEL478</strain>
    </source>
</reference>
<gene>
    <name evidence="2" type="ORF">M427DRAFT_54702</name>
</gene>
<keyword evidence="3" id="KW-1185">Reference proteome</keyword>
<organism evidence="2 3">
    <name type="scientific">Gonapodya prolifera (strain JEL478)</name>
    <name type="common">Monoblepharis prolifera</name>
    <dbReference type="NCBI Taxonomy" id="1344416"/>
    <lineage>
        <taxon>Eukaryota</taxon>
        <taxon>Fungi</taxon>
        <taxon>Fungi incertae sedis</taxon>
        <taxon>Chytridiomycota</taxon>
        <taxon>Chytridiomycota incertae sedis</taxon>
        <taxon>Monoblepharidomycetes</taxon>
        <taxon>Monoblepharidales</taxon>
        <taxon>Gonapodyaceae</taxon>
        <taxon>Gonapodya</taxon>
    </lineage>
</organism>
<name>A0A139AKX1_GONPJ</name>
<evidence type="ECO:0000313" key="3">
    <source>
        <dbReference type="Proteomes" id="UP000070544"/>
    </source>
</evidence>
<protein>
    <submittedName>
        <fullName evidence="2">Uncharacterized protein</fullName>
    </submittedName>
</protein>
<dbReference type="Proteomes" id="UP000070544">
    <property type="component" value="Unassembled WGS sequence"/>
</dbReference>
<dbReference type="EMBL" id="KQ965747">
    <property type="protein sequence ID" value="KXS17427.1"/>
    <property type="molecule type" value="Genomic_DNA"/>
</dbReference>
<feature type="region of interest" description="Disordered" evidence="1">
    <location>
        <begin position="45"/>
        <end position="65"/>
    </location>
</feature>
<evidence type="ECO:0000313" key="2">
    <source>
        <dbReference type="EMBL" id="KXS17427.1"/>
    </source>
</evidence>
<evidence type="ECO:0000256" key="1">
    <source>
        <dbReference type="SAM" id="MobiDB-lite"/>
    </source>
</evidence>
<accession>A0A139AKX1</accession>